<reference evidence="2" key="1">
    <citation type="journal article" date="2023" name="Mol. Phylogenet. Evol.">
        <title>Genome-scale phylogeny and comparative genomics of the fungal order Sordariales.</title>
        <authorList>
            <person name="Hensen N."/>
            <person name="Bonometti L."/>
            <person name="Westerberg I."/>
            <person name="Brannstrom I.O."/>
            <person name="Guillou S."/>
            <person name="Cros-Aarteil S."/>
            <person name="Calhoun S."/>
            <person name="Haridas S."/>
            <person name="Kuo A."/>
            <person name="Mondo S."/>
            <person name="Pangilinan J."/>
            <person name="Riley R."/>
            <person name="LaButti K."/>
            <person name="Andreopoulos B."/>
            <person name="Lipzen A."/>
            <person name="Chen C."/>
            <person name="Yan M."/>
            <person name="Daum C."/>
            <person name="Ng V."/>
            <person name="Clum A."/>
            <person name="Steindorff A."/>
            <person name="Ohm R.A."/>
            <person name="Martin F."/>
            <person name="Silar P."/>
            <person name="Natvig D.O."/>
            <person name="Lalanne C."/>
            <person name="Gautier V."/>
            <person name="Ament-Velasquez S.L."/>
            <person name="Kruys A."/>
            <person name="Hutchinson M.I."/>
            <person name="Powell A.J."/>
            <person name="Barry K."/>
            <person name="Miller A.N."/>
            <person name="Grigoriev I.V."/>
            <person name="Debuchy R."/>
            <person name="Gladieux P."/>
            <person name="Hiltunen Thoren M."/>
            <person name="Johannesson H."/>
        </authorList>
    </citation>
    <scope>NUCLEOTIDE SEQUENCE</scope>
    <source>
        <strain evidence="2">CBS 315.58</strain>
    </source>
</reference>
<comment type="caution">
    <text evidence="2">The sequence shown here is derived from an EMBL/GenBank/DDBJ whole genome shotgun (WGS) entry which is preliminary data.</text>
</comment>
<sequence length="211" mass="23086">MAARISTDRAQAYPASPSNAQAGQTIPTLEVSDARQTGTPSLPSMEFIRPKQAQAVRTGPQHLAQASLQYFRYMNEPEFAGGIMEILGRRGARTTSPSASTGQPCDARSKPLPETLLHKAEPSATISNKRKMVFKASETPKRRKSKICDFWDAKIGGIKLDNKGELDITVKWSPTVVGIHDLTKGLIADLEALVVRKYGQAVWDRQKAKLA</sequence>
<keyword evidence="3" id="KW-1185">Reference proteome</keyword>
<evidence type="ECO:0000313" key="3">
    <source>
        <dbReference type="Proteomes" id="UP001303160"/>
    </source>
</evidence>
<protein>
    <submittedName>
        <fullName evidence="2">Uncharacterized protein</fullName>
    </submittedName>
</protein>
<proteinExistence type="predicted"/>
<accession>A0AAN7AX94</accession>
<dbReference type="Proteomes" id="UP001303160">
    <property type="component" value="Unassembled WGS sequence"/>
</dbReference>
<feature type="compositionally biased region" description="Polar residues" evidence="1">
    <location>
        <begin position="16"/>
        <end position="25"/>
    </location>
</feature>
<organism evidence="2 3">
    <name type="scientific">Triangularia verruculosa</name>
    <dbReference type="NCBI Taxonomy" id="2587418"/>
    <lineage>
        <taxon>Eukaryota</taxon>
        <taxon>Fungi</taxon>
        <taxon>Dikarya</taxon>
        <taxon>Ascomycota</taxon>
        <taxon>Pezizomycotina</taxon>
        <taxon>Sordariomycetes</taxon>
        <taxon>Sordariomycetidae</taxon>
        <taxon>Sordariales</taxon>
        <taxon>Podosporaceae</taxon>
        <taxon>Triangularia</taxon>
    </lineage>
</organism>
<dbReference type="AlphaFoldDB" id="A0AAN7AX94"/>
<name>A0AAN7AX94_9PEZI</name>
<feature type="region of interest" description="Disordered" evidence="1">
    <location>
        <begin position="1"/>
        <end position="25"/>
    </location>
</feature>
<evidence type="ECO:0000256" key="1">
    <source>
        <dbReference type="SAM" id="MobiDB-lite"/>
    </source>
</evidence>
<reference evidence="2" key="2">
    <citation type="submission" date="2023-05" db="EMBL/GenBank/DDBJ databases">
        <authorList>
            <consortium name="Lawrence Berkeley National Laboratory"/>
            <person name="Steindorff A."/>
            <person name="Hensen N."/>
            <person name="Bonometti L."/>
            <person name="Westerberg I."/>
            <person name="Brannstrom I.O."/>
            <person name="Guillou S."/>
            <person name="Cros-Aarteil S."/>
            <person name="Calhoun S."/>
            <person name="Haridas S."/>
            <person name="Kuo A."/>
            <person name="Mondo S."/>
            <person name="Pangilinan J."/>
            <person name="Riley R."/>
            <person name="Labutti K."/>
            <person name="Andreopoulos B."/>
            <person name="Lipzen A."/>
            <person name="Chen C."/>
            <person name="Yanf M."/>
            <person name="Daum C."/>
            <person name="Ng V."/>
            <person name="Clum A."/>
            <person name="Ohm R."/>
            <person name="Martin F."/>
            <person name="Silar P."/>
            <person name="Natvig D."/>
            <person name="Lalanne C."/>
            <person name="Gautier V."/>
            <person name="Ament-Velasquez S.L."/>
            <person name="Kruys A."/>
            <person name="Hutchinson M.I."/>
            <person name="Powell A.J."/>
            <person name="Barry K."/>
            <person name="Miller A.N."/>
            <person name="Grigoriev I.V."/>
            <person name="Debuchy R."/>
            <person name="Gladieux P."/>
            <person name="Thoren M.H."/>
            <person name="Johannesson H."/>
        </authorList>
    </citation>
    <scope>NUCLEOTIDE SEQUENCE</scope>
    <source>
        <strain evidence="2">CBS 315.58</strain>
    </source>
</reference>
<dbReference type="EMBL" id="MU863893">
    <property type="protein sequence ID" value="KAK4202988.1"/>
    <property type="molecule type" value="Genomic_DNA"/>
</dbReference>
<gene>
    <name evidence="2" type="ORF">QBC40DRAFT_294361</name>
</gene>
<evidence type="ECO:0000313" key="2">
    <source>
        <dbReference type="EMBL" id="KAK4202988.1"/>
    </source>
</evidence>